<dbReference type="HOGENOM" id="CLU_2525637_0_0_0"/>
<reference evidence="2" key="1">
    <citation type="submission" date="2009-09" db="EMBL/GenBank/DDBJ databases">
        <title>The complete chromosome of Sebaldella termitidis ATCC 33386.</title>
        <authorList>
            <consortium name="US DOE Joint Genome Institute (JGI-PGF)"/>
            <person name="Lucas S."/>
            <person name="Copeland A."/>
            <person name="Lapidus A."/>
            <person name="Glavina del Rio T."/>
            <person name="Dalin E."/>
            <person name="Tice H."/>
            <person name="Bruce D."/>
            <person name="Goodwin L."/>
            <person name="Pitluck S."/>
            <person name="Kyrpides N."/>
            <person name="Mavromatis K."/>
            <person name="Ivanova N."/>
            <person name="Mikhailova N."/>
            <person name="Sims D."/>
            <person name="Meincke L."/>
            <person name="Brettin T."/>
            <person name="Detter J.C."/>
            <person name="Han C."/>
            <person name="Larimer F."/>
            <person name="Land M."/>
            <person name="Hauser L."/>
            <person name="Markowitz V."/>
            <person name="Cheng J.F."/>
            <person name="Hugenholtz P."/>
            <person name="Woyke T."/>
            <person name="Wu D."/>
            <person name="Eisen J.A."/>
        </authorList>
    </citation>
    <scope>NUCLEOTIDE SEQUENCE [LARGE SCALE GENOMIC DNA]</scope>
    <source>
        <strain evidence="2">ATCC 33386 / NCTC 11300</strain>
    </source>
</reference>
<evidence type="ECO:0000313" key="1">
    <source>
        <dbReference type="EMBL" id="ACZ08268.1"/>
    </source>
</evidence>
<accession>D1AHN4</accession>
<dbReference type="RefSeq" id="WP_012860864.1">
    <property type="nucleotide sequence ID" value="NC_013517.1"/>
</dbReference>
<reference evidence="1 2" key="2">
    <citation type="journal article" date="2010" name="Stand. Genomic Sci.">
        <title>Complete genome sequence of Sebaldella termitidis type strain (NCTC 11300).</title>
        <authorList>
            <person name="Harmon-Smith M."/>
            <person name="Celia L."/>
            <person name="Chertkov O."/>
            <person name="Lapidus A."/>
            <person name="Copeland A."/>
            <person name="Glavina Del Rio T."/>
            <person name="Nolan M."/>
            <person name="Lucas S."/>
            <person name="Tice H."/>
            <person name="Cheng J.F."/>
            <person name="Han C."/>
            <person name="Detter J.C."/>
            <person name="Bruce D."/>
            <person name="Goodwin L."/>
            <person name="Pitluck S."/>
            <person name="Pati A."/>
            <person name="Liolios K."/>
            <person name="Ivanova N."/>
            <person name="Mavromatis K."/>
            <person name="Mikhailova N."/>
            <person name="Chen A."/>
            <person name="Palaniappan K."/>
            <person name="Land M."/>
            <person name="Hauser L."/>
            <person name="Chang Y.J."/>
            <person name="Jeffries C.D."/>
            <person name="Brettin T."/>
            <person name="Goker M."/>
            <person name="Beck B."/>
            <person name="Bristow J."/>
            <person name="Eisen J.A."/>
            <person name="Markowitz V."/>
            <person name="Hugenholtz P."/>
            <person name="Kyrpides N.C."/>
            <person name="Klenk H.P."/>
            <person name="Chen F."/>
        </authorList>
    </citation>
    <scope>NUCLEOTIDE SEQUENCE [LARGE SCALE GENOMIC DNA]</scope>
    <source>
        <strain evidence="2">ATCC 33386 / NCTC 11300</strain>
    </source>
</reference>
<evidence type="ECO:0000313" key="2">
    <source>
        <dbReference type="Proteomes" id="UP000000845"/>
    </source>
</evidence>
<gene>
    <name evidence="1" type="ordered locus">Sterm_1405</name>
</gene>
<protein>
    <submittedName>
        <fullName evidence="1">Uncharacterized protein</fullName>
    </submittedName>
</protein>
<dbReference type="EMBL" id="CP001739">
    <property type="protein sequence ID" value="ACZ08268.1"/>
    <property type="molecule type" value="Genomic_DNA"/>
</dbReference>
<name>D1AHN4_SEBTE</name>
<dbReference type="Proteomes" id="UP000000845">
    <property type="component" value="Chromosome"/>
</dbReference>
<dbReference type="KEGG" id="str:Sterm_1405"/>
<dbReference type="AlphaFoldDB" id="D1AHN4"/>
<dbReference type="STRING" id="526218.Sterm_1405"/>
<organism evidence="1 2">
    <name type="scientific">Sebaldella termitidis (strain ATCC 33386 / NCTC 11300)</name>
    <dbReference type="NCBI Taxonomy" id="526218"/>
    <lineage>
        <taxon>Bacteria</taxon>
        <taxon>Fusobacteriati</taxon>
        <taxon>Fusobacteriota</taxon>
        <taxon>Fusobacteriia</taxon>
        <taxon>Fusobacteriales</taxon>
        <taxon>Leptotrichiaceae</taxon>
        <taxon>Sebaldella</taxon>
    </lineage>
</organism>
<proteinExistence type="predicted"/>
<keyword evidence="2" id="KW-1185">Reference proteome</keyword>
<sequence length="84" mass="9621">MDKLKGIEVIGVIKIDGKANLMLAIEGSSDWWSAEVLRDKKGSYIKVSDKHVNISKTVANKKHYIKGNLWWAVNRFEKYLEEGE</sequence>